<evidence type="ECO:0000313" key="1">
    <source>
        <dbReference type="EMBL" id="NNB51391.1"/>
    </source>
</evidence>
<gene>
    <name evidence="1" type="ORF">HBN89_19250</name>
</gene>
<accession>A0A9Q5B6K1</accession>
<evidence type="ECO:0000313" key="2">
    <source>
        <dbReference type="Proteomes" id="UP000564604"/>
    </source>
</evidence>
<proteinExistence type="predicted"/>
<protein>
    <submittedName>
        <fullName evidence="1">Uncharacterized protein</fullName>
    </submittedName>
</protein>
<dbReference type="EMBL" id="JAAQYX010000031">
    <property type="protein sequence ID" value="NNB51391.1"/>
    <property type="molecule type" value="Genomic_DNA"/>
</dbReference>
<reference evidence="1 2" key="1">
    <citation type="journal article" date="2020" name="Front. Microbiol.">
        <title>Genetic Organization of the aprX-lipA2 Operon Affects the Proteolytic Potential of Pseudomonas Species in Milk.</title>
        <authorList>
            <person name="Maier C."/>
            <person name="Huptas C."/>
            <person name="von Neubeck M."/>
            <person name="Scherer S."/>
            <person name="Wenning M."/>
            <person name="Lucking G."/>
        </authorList>
    </citation>
    <scope>NUCLEOTIDE SEQUENCE [LARGE SCALE GENOMIC DNA]</scope>
    <source>
        <strain evidence="1 2">WS 5094</strain>
    </source>
</reference>
<name>A0A9Q5B6K1_PSEFR</name>
<sequence length="75" mass="8273">MPLTKPNQQLHQELKDLGTGLDEAAEEVLRITKDCRGVDATAVLMLIARLYKDGDRIAALADEVRDGKVTRAKPE</sequence>
<comment type="caution">
    <text evidence="1">The sequence shown here is derived from an EMBL/GenBank/DDBJ whole genome shotgun (WGS) entry which is preliminary data.</text>
</comment>
<organism evidence="1 2">
    <name type="scientific">Pseudomonas fragi</name>
    <dbReference type="NCBI Taxonomy" id="296"/>
    <lineage>
        <taxon>Bacteria</taxon>
        <taxon>Pseudomonadati</taxon>
        <taxon>Pseudomonadota</taxon>
        <taxon>Gammaproteobacteria</taxon>
        <taxon>Pseudomonadales</taxon>
        <taxon>Pseudomonadaceae</taxon>
        <taxon>Pseudomonas</taxon>
    </lineage>
</organism>
<dbReference type="RefSeq" id="WP_169872833.1">
    <property type="nucleotide sequence ID" value="NZ_JAAQYX010000031.1"/>
</dbReference>
<dbReference type="AlphaFoldDB" id="A0A9Q5B6K1"/>
<dbReference type="Proteomes" id="UP000564604">
    <property type="component" value="Unassembled WGS sequence"/>
</dbReference>